<organism evidence="1 2">
    <name type="scientific">Macrococcoides canis</name>
    <dbReference type="NCBI Taxonomy" id="1855823"/>
    <lineage>
        <taxon>Bacteria</taxon>
        <taxon>Bacillati</taxon>
        <taxon>Bacillota</taxon>
        <taxon>Bacilli</taxon>
        <taxon>Bacillales</taxon>
        <taxon>Staphylococcaceae</taxon>
        <taxon>Macrococcoides</taxon>
    </lineage>
</organism>
<proteinExistence type="predicted"/>
<dbReference type="Proteomes" id="UP000194154">
    <property type="component" value="Chromosome"/>
</dbReference>
<gene>
    <name evidence="1" type="ORF">MCCS_19050</name>
</gene>
<dbReference type="OrthoDB" id="9873851at2"/>
<accession>A0A1W7AD93</accession>
<dbReference type="KEGG" id="mcak:MCCS_19050"/>
<reference evidence="1 2" key="1">
    <citation type="journal article" date="2017" name="Int. J. Syst. Evol. Microbiol.">
        <title>Macrococcus canis sp. nov., a skin bacterium associated with infections in dogs.</title>
        <authorList>
            <person name="Gobeli Brawand S."/>
            <person name="Cotting K."/>
            <person name="Gomez-Sanz E."/>
            <person name="Collaud A."/>
            <person name="Thomann A."/>
            <person name="Brodard I."/>
            <person name="Rodriguez-Campos S."/>
            <person name="Strauss C."/>
            <person name="Perreten V."/>
        </authorList>
    </citation>
    <scope>NUCLEOTIDE SEQUENCE [LARGE SCALE GENOMIC DNA]</scope>
    <source>
        <strain evidence="1 2">KM45013</strain>
    </source>
</reference>
<keyword evidence="2" id="KW-1185">Reference proteome</keyword>
<dbReference type="EMBL" id="CP021059">
    <property type="protein sequence ID" value="ARQ07531.1"/>
    <property type="molecule type" value="Genomic_DNA"/>
</dbReference>
<dbReference type="STRING" id="1855823.MCCS_19050"/>
<protein>
    <submittedName>
        <fullName evidence="1">Uncharacterized protein</fullName>
    </submittedName>
</protein>
<dbReference type="GeneID" id="35295995"/>
<sequence length="78" mass="8994">MDDTLHHIHMLMIEMKSNAHHNYFNAPMDIELISLLVEMCMIEIHIDYFIGTELSPSMRISVTRKGELFITAFLDGAV</sequence>
<name>A0A1W7AD93_9STAP</name>
<evidence type="ECO:0000313" key="2">
    <source>
        <dbReference type="Proteomes" id="UP000194154"/>
    </source>
</evidence>
<evidence type="ECO:0000313" key="1">
    <source>
        <dbReference type="EMBL" id="ARQ07531.1"/>
    </source>
</evidence>
<dbReference type="RefSeq" id="WP_086043083.1">
    <property type="nucleotide sequence ID" value="NZ_CBCRZA010000004.1"/>
</dbReference>
<dbReference type="AlphaFoldDB" id="A0A1W7AD93"/>